<dbReference type="GO" id="GO:0000302">
    <property type="term" value="P:response to reactive oxygen species"/>
    <property type="evidence" value="ECO:0007669"/>
    <property type="project" value="TreeGrafter"/>
</dbReference>
<dbReference type="InterPro" id="IPR022271">
    <property type="entry name" value="Lipocalin_ApoD"/>
</dbReference>
<dbReference type="EMBL" id="MN740283">
    <property type="protein sequence ID" value="QHT97718.1"/>
    <property type="molecule type" value="Genomic_DNA"/>
</dbReference>
<dbReference type="CDD" id="cd19438">
    <property type="entry name" value="lipocalin_Blc-like"/>
    <property type="match status" value="1"/>
</dbReference>
<dbReference type="GO" id="GO:0005737">
    <property type="term" value="C:cytoplasm"/>
    <property type="evidence" value="ECO:0007669"/>
    <property type="project" value="TreeGrafter"/>
</dbReference>
<evidence type="ECO:0000259" key="3">
    <source>
        <dbReference type="Pfam" id="PF08212"/>
    </source>
</evidence>
<protein>
    <recommendedName>
        <fullName evidence="3">Lipocalin/cytosolic fatty-acid binding domain-containing protein</fullName>
    </recommendedName>
</protein>
<dbReference type="Pfam" id="PF08212">
    <property type="entry name" value="Lipocalin_2"/>
    <property type="match status" value="1"/>
</dbReference>
<accession>A0A6C0IWQ7</accession>
<dbReference type="InterPro" id="IPR047202">
    <property type="entry name" value="Lipocalin_Blc-like_dom"/>
</dbReference>
<dbReference type="PRINTS" id="PR01171">
    <property type="entry name" value="BCTLIPOCALIN"/>
</dbReference>
<proteinExistence type="inferred from homology"/>
<dbReference type="GO" id="GO:0006629">
    <property type="term" value="P:lipid metabolic process"/>
    <property type="evidence" value="ECO:0007669"/>
    <property type="project" value="TreeGrafter"/>
</dbReference>
<evidence type="ECO:0000313" key="4">
    <source>
        <dbReference type="EMBL" id="QHT97718.1"/>
    </source>
</evidence>
<feature type="domain" description="Lipocalin/cytosolic fatty-acid binding" evidence="3">
    <location>
        <begin position="10"/>
        <end position="141"/>
    </location>
</feature>
<dbReference type="PANTHER" id="PTHR10612">
    <property type="entry name" value="APOLIPOPROTEIN D"/>
    <property type="match status" value="1"/>
</dbReference>
<dbReference type="PANTHER" id="PTHR10612:SF34">
    <property type="entry name" value="APOLIPOPROTEIN D"/>
    <property type="match status" value="1"/>
</dbReference>
<dbReference type="InterPro" id="IPR012674">
    <property type="entry name" value="Calycin"/>
</dbReference>
<comment type="similarity">
    <text evidence="1 2">Belongs to the calycin superfamily. Lipocalin family.</text>
</comment>
<dbReference type="Gene3D" id="2.40.128.20">
    <property type="match status" value="1"/>
</dbReference>
<dbReference type="SUPFAM" id="SSF50814">
    <property type="entry name" value="Lipocalins"/>
    <property type="match status" value="1"/>
</dbReference>
<dbReference type="InterPro" id="IPR000566">
    <property type="entry name" value="Lipocln_cytosolic_FA-bd_dom"/>
</dbReference>
<evidence type="ECO:0000256" key="1">
    <source>
        <dbReference type="ARBA" id="ARBA00006889"/>
    </source>
</evidence>
<name>A0A6C0IWQ7_9ZZZZ</name>
<dbReference type="PIRSF" id="PIRSF036893">
    <property type="entry name" value="Lipocalin_ApoD"/>
    <property type="match status" value="1"/>
</dbReference>
<organism evidence="4">
    <name type="scientific">viral metagenome</name>
    <dbReference type="NCBI Taxonomy" id="1070528"/>
    <lineage>
        <taxon>unclassified sequences</taxon>
        <taxon>metagenomes</taxon>
        <taxon>organismal metagenomes</taxon>
    </lineage>
</organism>
<dbReference type="AlphaFoldDB" id="A0A6C0IWQ7"/>
<dbReference type="InterPro" id="IPR002446">
    <property type="entry name" value="Lipocalin_bac"/>
</dbReference>
<evidence type="ECO:0000256" key="2">
    <source>
        <dbReference type="PIRNR" id="PIRNR036893"/>
    </source>
</evidence>
<sequence>MGSSTSRVRFDLPRYLGHWYEAARYPNSFEIGCKEVSADYSWTSNQIMMVNRCLYPSGRRMEMTGYGSLIGGSTFKVIFPGLAPLDYAVLSTDYDNFAFVAGSGGQFWILSRRPTLTRDEQADVIERTRLLGYSPDHLIWNQ</sequence>
<reference evidence="4" key="1">
    <citation type="journal article" date="2020" name="Nature">
        <title>Giant virus diversity and host interactions through global metagenomics.</title>
        <authorList>
            <person name="Schulz F."/>
            <person name="Roux S."/>
            <person name="Paez-Espino D."/>
            <person name="Jungbluth S."/>
            <person name="Walsh D.A."/>
            <person name="Denef V.J."/>
            <person name="McMahon K.D."/>
            <person name="Konstantinidis K.T."/>
            <person name="Eloe-Fadrosh E.A."/>
            <person name="Kyrpides N.C."/>
            <person name="Woyke T."/>
        </authorList>
    </citation>
    <scope>NUCLEOTIDE SEQUENCE</scope>
    <source>
        <strain evidence="4">GVMAG-M-3300025572-1</strain>
    </source>
</reference>